<protein>
    <submittedName>
        <fullName evidence="3">Uncharacterized protein</fullName>
    </submittedName>
</protein>
<gene>
    <name evidence="3" type="ORF">Bhyg_06786</name>
</gene>
<organism evidence="3 4">
    <name type="scientific">Pseudolycoriella hygida</name>
    <dbReference type="NCBI Taxonomy" id="35572"/>
    <lineage>
        <taxon>Eukaryota</taxon>
        <taxon>Metazoa</taxon>
        <taxon>Ecdysozoa</taxon>
        <taxon>Arthropoda</taxon>
        <taxon>Hexapoda</taxon>
        <taxon>Insecta</taxon>
        <taxon>Pterygota</taxon>
        <taxon>Neoptera</taxon>
        <taxon>Endopterygota</taxon>
        <taxon>Diptera</taxon>
        <taxon>Nematocera</taxon>
        <taxon>Sciaroidea</taxon>
        <taxon>Sciaridae</taxon>
        <taxon>Pseudolycoriella</taxon>
    </lineage>
</organism>
<feature type="compositionally biased region" description="Low complexity" evidence="1">
    <location>
        <begin position="275"/>
        <end position="290"/>
    </location>
</feature>
<evidence type="ECO:0000313" key="3">
    <source>
        <dbReference type="EMBL" id="KAJ6641841.1"/>
    </source>
</evidence>
<evidence type="ECO:0000256" key="1">
    <source>
        <dbReference type="SAM" id="MobiDB-lite"/>
    </source>
</evidence>
<feature type="compositionally biased region" description="Polar residues" evidence="1">
    <location>
        <begin position="241"/>
        <end position="266"/>
    </location>
</feature>
<feature type="region of interest" description="Disordered" evidence="1">
    <location>
        <begin position="195"/>
        <end position="290"/>
    </location>
</feature>
<feature type="signal peptide" evidence="2">
    <location>
        <begin position="1"/>
        <end position="29"/>
    </location>
</feature>
<dbReference type="OrthoDB" id="10462860at2759"/>
<evidence type="ECO:0000313" key="4">
    <source>
        <dbReference type="Proteomes" id="UP001151699"/>
    </source>
</evidence>
<name>A0A9Q0N2X2_9DIPT</name>
<comment type="caution">
    <text evidence="3">The sequence shown here is derived from an EMBL/GenBank/DDBJ whole genome shotgun (WGS) entry which is preliminary data.</text>
</comment>
<dbReference type="Proteomes" id="UP001151699">
    <property type="component" value="Chromosome B"/>
</dbReference>
<proteinExistence type="predicted"/>
<feature type="compositionally biased region" description="Acidic residues" evidence="1">
    <location>
        <begin position="229"/>
        <end position="240"/>
    </location>
</feature>
<dbReference type="EMBL" id="WJQU01000002">
    <property type="protein sequence ID" value="KAJ6641841.1"/>
    <property type="molecule type" value="Genomic_DNA"/>
</dbReference>
<reference evidence="3" key="1">
    <citation type="submission" date="2022-07" db="EMBL/GenBank/DDBJ databases">
        <authorList>
            <person name="Trinca V."/>
            <person name="Uliana J.V.C."/>
            <person name="Torres T.T."/>
            <person name="Ward R.J."/>
            <person name="Monesi N."/>
        </authorList>
    </citation>
    <scope>NUCLEOTIDE SEQUENCE</scope>
    <source>
        <strain evidence="3">HSMRA1968</strain>
        <tissue evidence="3">Whole embryos</tissue>
    </source>
</reference>
<dbReference type="AlphaFoldDB" id="A0A9Q0N2X2"/>
<accession>A0A9Q0N2X2</accession>
<sequence length="395" mass="43264">MFKKMALVRCWHTFVIAITIFAQFQQIYTSPISVPVVWPDNASSTSNRQTISNRRTEIINERPNSDFNRLVFSRIGHSVQNPNSQGYVDYVDKPERLTNNFATQGERPNQQQNVGNDKLVFHDTESRTKFLFKKKFKKKRKKICLPIGYGHGKADRLRTLYDINVIFADVSLNEYDAVGGYGCKPFYGLSGGNGGHGSHGSHGTHGSHGSHHGGSQHGGSNYGSHTDTDTDSYDDGDEDYVNQNDHGSLIQTDDYNHQSSVSSQGNHDLFGGSIHGTASSNHNNNNNGNGYASGGPLGFFGQGGLFDFSNSGGRPPTSGTLGDSIGDTVKPVIEINVPDTIQDALQGNWRPGNLVGGVQNSVSGFIQQISDRPGETIRQINREITSIFRSFTDLF</sequence>
<keyword evidence="2" id="KW-0732">Signal</keyword>
<evidence type="ECO:0000256" key="2">
    <source>
        <dbReference type="SAM" id="SignalP"/>
    </source>
</evidence>
<keyword evidence="4" id="KW-1185">Reference proteome</keyword>
<feature type="chain" id="PRO_5040450456" evidence="2">
    <location>
        <begin position="30"/>
        <end position="395"/>
    </location>
</feature>